<sequence>MSDVKSERLNSVAPLICKKGIRKMSILLLQCEMTIRGPSG</sequence>
<dbReference type="AlphaFoldDB" id="A0A0A9FPM9"/>
<evidence type="ECO:0000313" key="1">
    <source>
        <dbReference type="EMBL" id="JAE14247.1"/>
    </source>
</evidence>
<dbReference type="EMBL" id="GBRH01183649">
    <property type="protein sequence ID" value="JAE14247.1"/>
    <property type="molecule type" value="Transcribed_RNA"/>
</dbReference>
<proteinExistence type="predicted"/>
<reference evidence="1" key="1">
    <citation type="submission" date="2014-09" db="EMBL/GenBank/DDBJ databases">
        <authorList>
            <person name="Magalhaes I.L.F."/>
            <person name="Oliveira U."/>
            <person name="Santos F.R."/>
            <person name="Vidigal T.H.D.A."/>
            <person name="Brescovit A.D."/>
            <person name="Santos A.J."/>
        </authorList>
    </citation>
    <scope>NUCLEOTIDE SEQUENCE</scope>
    <source>
        <tissue evidence="1">Shoot tissue taken approximately 20 cm above the soil surface</tissue>
    </source>
</reference>
<name>A0A0A9FPM9_ARUDO</name>
<reference evidence="1" key="2">
    <citation type="journal article" date="2015" name="Data Brief">
        <title>Shoot transcriptome of the giant reed, Arundo donax.</title>
        <authorList>
            <person name="Barrero R.A."/>
            <person name="Guerrero F.D."/>
            <person name="Moolhuijzen P."/>
            <person name="Goolsby J.A."/>
            <person name="Tidwell J."/>
            <person name="Bellgard S.E."/>
            <person name="Bellgard M.I."/>
        </authorList>
    </citation>
    <scope>NUCLEOTIDE SEQUENCE</scope>
    <source>
        <tissue evidence="1">Shoot tissue taken approximately 20 cm above the soil surface</tissue>
    </source>
</reference>
<organism evidence="1">
    <name type="scientific">Arundo donax</name>
    <name type="common">Giant reed</name>
    <name type="synonym">Donax arundinaceus</name>
    <dbReference type="NCBI Taxonomy" id="35708"/>
    <lineage>
        <taxon>Eukaryota</taxon>
        <taxon>Viridiplantae</taxon>
        <taxon>Streptophyta</taxon>
        <taxon>Embryophyta</taxon>
        <taxon>Tracheophyta</taxon>
        <taxon>Spermatophyta</taxon>
        <taxon>Magnoliopsida</taxon>
        <taxon>Liliopsida</taxon>
        <taxon>Poales</taxon>
        <taxon>Poaceae</taxon>
        <taxon>PACMAD clade</taxon>
        <taxon>Arundinoideae</taxon>
        <taxon>Arundineae</taxon>
        <taxon>Arundo</taxon>
    </lineage>
</organism>
<accession>A0A0A9FPM9</accession>
<protein>
    <submittedName>
        <fullName evidence="1">Uncharacterized protein</fullName>
    </submittedName>
</protein>